<evidence type="ECO:0000313" key="18">
    <source>
        <dbReference type="Proteomes" id="UP000027446"/>
    </source>
</evidence>
<protein>
    <recommendedName>
        <fullName evidence="11">acetyl-CoA C-acyltransferase</fullName>
        <ecNumber evidence="11">2.3.1.16</ecNumber>
    </recommendedName>
</protein>
<dbReference type="eggNOG" id="COG0183">
    <property type="taxonomic scope" value="Bacteria"/>
</dbReference>
<dbReference type="InterPro" id="IPR020616">
    <property type="entry name" value="Thiolase_N"/>
</dbReference>
<feature type="active site" description="Proton acceptor" evidence="13">
    <location>
        <position position="387"/>
    </location>
</feature>
<dbReference type="InterPro" id="IPR020610">
    <property type="entry name" value="Thiolase_AS"/>
</dbReference>
<comment type="pathway">
    <text evidence="2">Lipid metabolism.</text>
</comment>
<feature type="active site" description="Proton acceptor" evidence="13">
    <location>
        <position position="357"/>
    </location>
</feature>
<dbReference type="AlphaFoldDB" id="A0A069E821"/>
<dbReference type="InterPro" id="IPR016039">
    <property type="entry name" value="Thiolase-like"/>
</dbReference>
<dbReference type="PANTHER" id="PTHR43853:SF8">
    <property type="entry name" value="3-KETOACYL-COA THIOLASE, PEROXISOMAL"/>
    <property type="match status" value="1"/>
</dbReference>
<evidence type="ECO:0000259" key="16">
    <source>
        <dbReference type="Pfam" id="PF02803"/>
    </source>
</evidence>
<evidence type="ECO:0000313" key="17">
    <source>
        <dbReference type="EMBL" id="KCZ84051.1"/>
    </source>
</evidence>
<dbReference type="FunFam" id="3.40.47.10:FF:000010">
    <property type="entry name" value="Acetyl-CoA acetyltransferase (Thiolase)"/>
    <property type="match status" value="1"/>
</dbReference>
<dbReference type="InterPro" id="IPR050215">
    <property type="entry name" value="Thiolase-like_sf_Thiolase"/>
</dbReference>
<keyword evidence="8" id="KW-0443">Lipid metabolism</keyword>
<dbReference type="CDD" id="cd00751">
    <property type="entry name" value="thiolase"/>
    <property type="match status" value="1"/>
</dbReference>
<comment type="caution">
    <text evidence="17">The sequence shown here is derived from an EMBL/GenBank/DDBJ whole genome shotgun (WGS) entry which is preliminary data.</text>
</comment>
<dbReference type="Proteomes" id="UP000027446">
    <property type="component" value="Unassembled WGS sequence"/>
</dbReference>
<dbReference type="GO" id="GO:0042619">
    <property type="term" value="P:poly-hydroxybutyrate biosynthetic process"/>
    <property type="evidence" value="ECO:0007669"/>
    <property type="project" value="UniProtKB-KW"/>
</dbReference>
<keyword evidence="10 14" id="KW-0012">Acyltransferase</keyword>
<dbReference type="RefSeq" id="WP_035568552.1">
    <property type="nucleotide sequence ID" value="NZ_ARYH01000001.1"/>
</dbReference>
<dbReference type="Gene3D" id="3.40.47.10">
    <property type="match status" value="1"/>
</dbReference>
<dbReference type="Pfam" id="PF00108">
    <property type="entry name" value="Thiolase_N"/>
    <property type="match status" value="1"/>
</dbReference>
<evidence type="ECO:0000256" key="5">
    <source>
        <dbReference type="ARBA" id="ARBA00022752"/>
    </source>
</evidence>
<keyword evidence="5" id="KW-0583">PHB biosynthesis</keyword>
<dbReference type="GO" id="GO:0006635">
    <property type="term" value="P:fatty acid beta-oxidation"/>
    <property type="evidence" value="ECO:0007669"/>
    <property type="project" value="TreeGrafter"/>
</dbReference>
<dbReference type="OrthoDB" id="7623727at2"/>
<evidence type="ECO:0000256" key="13">
    <source>
        <dbReference type="PIRSR" id="PIRSR000429-1"/>
    </source>
</evidence>
<dbReference type="GO" id="GO:0010124">
    <property type="term" value="P:phenylacetate catabolic process"/>
    <property type="evidence" value="ECO:0007669"/>
    <property type="project" value="TreeGrafter"/>
</dbReference>
<dbReference type="PATRIC" id="fig|1280949.3.peg.38"/>
<evidence type="ECO:0000259" key="15">
    <source>
        <dbReference type="Pfam" id="PF00108"/>
    </source>
</evidence>
<dbReference type="GO" id="GO:0005737">
    <property type="term" value="C:cytoplasm"/>
    <property type="evidence" value="ECO:0007669"/>
    <property type="project" value="UniProtKB-ARBA"/>
</dbReference>
<dbReference type="PIRSF" id="PIRSF000429">
    <property type="entry name" value="Ac-CoA_Ac_transf"/>
    <property type="match status" value="1"/>
</dbReference>
<dbReference type="EC" id="2.3.1.16" evidence="11"/>
<dbReference type="InterPro" id="IPR020613">
    <property type="entry name" value="Thiolase_CS"/>
</dbReference>
<evidence type="ECO:0000256" key="1">
    <source>
        <dbReference type="ARBA" id="ARBA00004275"/>
    </source>
</evidence>
<reference evidence="17 18" key="1">
    <citation type="journal article" date="2014" name="Antonie Van Leeuwenhoek">
        <title>Hyphomonas beringensis sp. nov. and Hyphomonas chukchiensis sp. nov., isolated from surface seawater of the Bering Sea and Chukchi Sea.</title>
        <authorList>
            <person name="Li C."/>
            <person name="Lai Q."/>
            <person name="Li G."/>
            <person name="Dong C."/>
            <person name="Wang J."/>
            <person name="Liao Y."/>
            <person name="Shao Z."/>
        </authorList>
    </citation>
    <scope>NUCLEOTIDE SEQUENCE [LARGE SCALE GENOMIC DNA]</scope>
    <source>
        <strain evidence="17 18">MHS-3</strain>
    </source>
</reference>
<dbReference type="GO" id="GO:0003988">
    <property type="term" value="F:acetyl-CoA C-acyltransferase activity"/>
    <property type="evidence" value="ECO:0007669"/>
    <property type="project" value="UniProtKB-EC"/>
</dbReference>
<dbReference type="PROSITE" id="PS00099">
    <property type="entry name" value="THIOLASE_3"/>
    <property type="match status" value="1"/>
</dbReference>
<sequence>MREAVIVSYARTGMAKANRGSLNDTHGITMAGHAIKSAIDRAGIEAGLIEDVFLGTAQPEGATGHNVARNAALWAGCPSTTSGATVNRFCSSGLQAIAMAAHSVINEGAPAAIGGGVESLSLVSRSGHMNTFRYTEEELMKKWPAIWMTMIETAEIVADRYGVSREDQDRYSAESQKRTAAFQESGKMAEEIVPLKTRMKMVNKETGEESYQDVVCDKDECNRPGTTYETLAGLKPVFSGGMVVKEGKYVTAGNASQLSDGSAAVVVMEAAEAAKRGLTPMGRFVGFNVAGCDPDEMGIGPVFAVPRLLERHGLTVDDIDLWELNEAFASQCLYSRDRLGIDPEKYNVNGGSISIGHPFGMTGARCTGSILMEGKRRGAKWGVVTMCIGGGMGGAGLFEIYS</sequence>
<evidence type="ECO:0000256" key="2">
    <source>
        <dbReference type="ARBA" id="ARBA00005189"/>
    </source>
</evidence>
<name>A0A069E821_9PROT</name>
<dbReference type="Pfam" id="PF02803">
    <property type="entry name" value="Thiolase_C"/>
    <property type="match status" value="1"/>
</dbReference>
<accession>A0A069E821</accession>
<dbReference type="STRING" id="1280949.HAD_00190"/>
<dbReference type="EMBL" id="ARYH01000001">
    <property type="protein sequence ID" value="KCZ84051.1"/>
    <property type="molecule type" value="Genomic_DNA"/>
</dbReference>
<keyword evidence="9" id="KW-0576">Peroxisome</keyword>
<dbReference type="SUPFAM" id="SSF53901">
    <property type="entry name" value="Thiolase-like"/>
    <property type="match status" value="2"/>
</dbReference>
<keyword evidence="7" id="KW-0809">Transit peptide</keyword>
<feature type="active site" description="Acyl-thioester intermediate" evidence="13">
    <location>
        <position position="90"/>
    </location>
</feature>
<dbReference type="NCBIfam" id="TIGR01930">
    <property type="entry name" value="AcCoA-C-Actrans"/>
    <property type="match status" value="1"/>
</dbReference>
<dbReference type="PANTHER" id="PTHR43853">
    <property type="entry name" value="3-KETOACYL-COA THIOLASE, PEROXISOMAL"/>
    <property type="match status" value="1"/>
</dbReference>
<dbReference type="InterPro" id="IPR020615">
    <property type="entry name" value="Thiolase_acyl_enz_int_AS"/>
</dbReference>
<dbReference type="InterPro" id="IPR020617">
    <property type="entry name" value="Thiolase_C"/>
</dbReference>
<evidence type="ECO:0000256" key="7">
    <source>
        <dbReference type="ARBA" id="ARBA00022946"/>
    </source>
</evidence>
<evidence type="ECO:0000256" key="11">
    <source>
        <dbReference type="ARBA" id="ARBA00024073"/>
    </source>
</evidence>
<evidence type="ECO:0000256" key="14">
    <source>
        <dbReference type="RuleBase" id="RU003557"/>
    </source>
</evidence>
<evidence type="ECO:0000256" key="9">
    <source>
        <dbReference type="ARBA" id="ARBA00023140"/>
    </source>
</evidence>
<keyword evidence="6" id="KW-0276">Fatty acid metabolism</keyword>
<evidence type="ECO:0000256" key="10">
    <source>
        <dbReference type="ARBA" id="ARBA00023315"/>
    </source>
</evidence>
<comment type="pathway">
    <text evidence="12">Metabolic intermediate biosynthesis; (R)-mevalonate biosynthesis; (R)-mevalonate from acetyl-CoA: step 1/3.</text>
</comment>
<dbReference type="PROSITE" id="PS00098">
    <property type="entry name" value="THIOLASE_1"/>
    <property type="match status" value="1"/>
</dbReference>
<evidence type="ECO:0000256" key="8">
    <source>
        <dbReference type="ARBA" id="ARBA00023098"/>
    </source>
</evidence>
<keyword evidence="18" id="KW-1185">Reference proteome</keyword>
<gene>
    <name evidence="17" type="ORF">HAD_00190</name>
</gene>
<evidence type="ECO:0000256" key="4">
    <source>
        <dbReference type="ARBA" id="ARBA00022679"/>
    </source>
</evidence>
<organism evidence="17 18">
    <name type="scientific">Hyphomonas adhaerens MHS-3</name>
    <dbReference type="NCBI Taxonomy" id="1280949"/>
    <lineage>
        <taxon>Bacteria</taxon>
        <taxon>Pseudomonadati</taxon>
        <taxon>Pseudomonadota</taxon>
        <taxon>Alphaproteobacteria</taxon>
        <taxon>Hyphomonadales</taxon>
        <taxon>Hyphomonadaceae</taxon>
        <taxon>Hyphomonas</taxon>
    </lineage>
</organism>
<evidence type="ECO:0000256" key="12">
    <source>
        <dbReference type="ARBA" id="ARBA00037924"/>
    </source>
</evidence>
<dbReference type="PROSITE" id="PS00737">
    <property type="entry name" value="THIOLASE_2"/>
    <property type="match status" value="1"/>
</dbReference>
<evidence type="ECO:0000256" key="6">
    <source>
        <dbReference type="ARBA" id="ARBA00022832"/>
    </source>
</evidence>
<comment type="subcellular location">
    <subcellularLocation>
        <location evidence="1">Peroxisome</location>
    </subcellularLocation>
</comment>
<evidence type="ECO:0000256" key="3">
    <source>
        <dbReference type="ARBA" id="ARBA00010982"/>
    </source>
</evidence>
<comment type="similarity">
    <text evidence="3 14">Belongs to the thiolase-like superfamily. Thiolase family.</text>
</comment>
<keyword evidence="4 14" id="KW-0808">Transferase</keyword>
<feature type="domain" description="Thiolase N-terminal" evidence="15">
    <location>
        <begin position="5"/>
        <end position="270"/>
    </location>
</feature>
<dbReference type="InterPro" id="IPR002155">
    <property type="entry name" value="Thiolase"/>
</dbReference>
<proteinExistence type="inferred from homology"/>
<feature type="domain" description="Thiolase C-terminal" evidence="16">
    <location>
        <begin position="279"/>
        <end position="399"/>
    </location>
</feature>